<evidence type="ECO:0000313" key="1">
    <source>
        <dbReference type="EMBL" id="CQD24278.1"/>
    </source>
</evidence>
<name>A0A0E3WEA6_MYCLN</name>
<dbReference type="Proteomes" id="UP000199251">
    <property type="component" value="Unassembled WGS sequence"/>
</dbReference>
<dbReference type="RefSeq" id="WP_090609914.1">
    <property type="nucleotide sequence ID" value="NZ_CTEE01000002.1"/>
</dbReference>
<protein>
    <submittedName>
        <fullName evidence="1">Uncharacterized protein</fullName>
    </submittedName>
</protein>
<dbReference type="OrthoDB" id="4552463at2"/>
<evidence type="ECO:0000313" key="2">
    <source>
        <dbReference type="Proteomes" id="UP000199251"/>
    </source>
</evidence>
<reference evidence="1 2" key="1">
    <citation type="submission" date="2015-03" db="EMBL/GenBank/DDBJ databases">
        <authorList>
            <person name="Urmite Genomes"/>
        </authorList>
    </citation>
    <scope>NUCLEOTIDE SEQUENCE [LARGE SCALE GENOMIC DNA]</scope>
    <source>
        <strain evidence="1 2">CSUR P1491</strain>
    </source>
</reference>
<dbReference type="EMBL" id="CTEE01000002">
    <property type="protein sequence ID" value="CQD24278.1"/>
    <property type="molecule type" value="Genomic_DNA"/>
</dbReference>
<dbReference type="AlphaFoldDB" id="A0A0E3WEA6"/>
<dbReference type="STRING" id="141349.BN1232_06138"/>
<gene>
    <name evidence="1" type="ORF">BN1232_06138</name>
</gene>
<proteinExistence type="predicted"/>
<organism evidence="1 2">
    <name type="scientific">Mycobacterium lentiflavum</name>
    <dbReference type="NCBI Taxonomy" id="141349"/>
    <lineage>
        <taxon>Bacteria</taxon>
        <taxon>Bacillati</taxon>
        <taxon>Actinomycetota</taxon>
        <taxon>Actinomycetes</taxon>
        <taxon>Mycobacteriales</taxon>
        <taxon>Mycobacteriaceae</taxon>
        <taxon>Mycobacterium</taxon>
        <taxon>Mycobacterium simiae complex</taxon>
    </lineage>
</organism>
<sequence length="178" mass="19958">MGEYYIATLLDRAGRITRAVHPADYGISERLGAQTRDGTPFLVAVETLLGLDGGSRLVWASDYAAREPGHDTNLYWAIQPDQFVRFEGLIDPDADITANTPCPPVRPGAHAYVCNADRHEYFDKRSVPIDDYEQPRNMLPALTAHGHGKPGRWSRNRIYLTETHPGDTWTKVPSLLWT</sequence>
<accession>A0A0E3WEA6</accession>